<keyword evidence="6" id="KW-0472">Membrane</keyword>
<evidence type="ECO:0000259" key="11">
    <source>
        <dbReference type="Pfam" id="PF10659"/>
    </source>
</evidence>
<keyword evidence="4" id="KW-0336">GPI-anchor</keyword>
<feature type="compositionally biased region" description="Basic and acidic residues" evidence="9">
    <location>
        <begin position="414"/>
        <end position="428"/>
    </location>
</feature>
<dbReference type="Pfam" id="PF13206">
    <property type="entry name" value="VSG_B"/>
    <property type="match status" value="1"/>
</dbReference>
<evidence type="ECO:0000256" key="9">
    <source>
        <dbReference type="SAM" id="MobiDB-lite"/>
    </source>
</evidence>
<dbReference type="VEuPathDB" id="TriTrypDB:Tb427_000435800"/>
<evidence type="ECO:0000256" key="4">
    <source>
        <dbReference type="ARBA" id="ARBA00022622"/>
    </source>
</evidence>
<dbReference type="InterPro" id="IPR025932">
    <property type="entry name" value="Trypano_VSG_B_N_dom"/>
</dbReference>
<organism evidence="13">
    <name type="scientific">Trypanosoma brucei</name>
    <dbReference type="NCBI Taxonomy" id="5691"/>
    <lineage>
        <taxon>Eukaryota</taxon>
        <taxon>Discoba</taxon>
        <taxon>Euglenozoa</taxon>
        <taxon>Kinetoplastea</taxon>
        <taxon>Metakinetoplastina</taxon>
        <taxon>Trypanosomatida</taxon>
        <taxon>Trypanosomatidae</taxon>
        <taxon>Trypanosoma</taxon>
    </lineage>
</organism>
<feature type="signal peptide" evidence="10">
    <location>
        <begin position="1"/>
        <end position="26"/>
    </location>
</feature>
<protein>
    <submittedName>
        <fullName evidence="13">Variant surface glycoprotein 1213</fullName>
    </submittedName>
</protein>
<name>M4SXY1_9TRYP</name>
<dbReference type="VEuPathDB" id="TriTrypDB:Tb11.1490"/>
<dbReference type="AlphaFoldDB" id="M4SXY1"/>
<evidence type="ECO:0000259" key="12">
    <source>
        <dbReference type="Pfam" id="PF13206"/>
    </source>
</evidence>
<accession>M4SXY1</accession>
<keyword evidence="3" id="KW-1003">Cell membrane</keyword>
<keyword evidence="5 10" id="KW-0732">Signal</keyword>
<dbReference type="InterPro" id="IPR019609">
    <property type="entry name" value="Variant_surf_glycoprt_trypan_C"/>
</dbReference>
<keyword evidence="8" id="KW-0449">Lipoprotein</keyword>
<dbReference type="GO" id="GO:0098552">
    <property type="term" value="C:side of membrane"/>
    <property type="evidence" value="ECO:0007669"/>
    <property type="project" value="UniProtKB-KW"/>
</dbReference>
<evidence type="ECO:0000256" key="7">
    <source>
        <dbReference type="ARBA" id="ARBA00023180"/>
    </source>
</evidence>
<evidence type="ECO:0000256" key="10">
    <source>
        <dbReference type="SAM" id="SignalP"/>
    </source>
</evidence>
<evidence type="ECO:0000256" key="1">
    <source>
        <dbReference type="ARBA" id="ARBA00002523"/>
    </source>
</evidence>
<reference evidence="13" key="2">
    <citation type="journal article" date="2014" name="Mol. Biochem. Parasitol.">
        <title>Capturing the variant surface glycoprotein repertoire (the VSGnome) of Trypanosoma brucei Lister 427.</title>
        <authorList>
            <person name="Cross G.A."/>
            <person name="Kim H.S."/>
            <person name="Wickstead B."/>
        </authorList>
    </citation>
    <scope>NUCLEOTIDE SEQUENCE</scope>
    <source>
        <strain evidence="13">Lister 427</strain>
    </source>
</reference>
<reference evidence="13" key="1">
    <citation type="submission" date="2013-02" db="EMBL/GenBank/DDBJ databases">
        <authorList>
            <person name="Cross G.A.M."/>
            <person name="Kim H.-S."/>
            <person name="Wickstead B."/>
        </authorList>
    </citation>
    <scope>NUCLEOTIDE SEQUENCE</scope>
    <source>
        <strain evidence="13">Lister 427</strain>
    </source>
</reference>
<feature type="chain" id="PRO_5004058563" evidence="10">
    <location>
        <begin position="27"/>
        <end position="457"/>
    </location>
</feature>
<feature type="domain" description="Trypanosome variant surface glycoprotein B-type N-terminal" evidence="12">
    <location>
        <begin position="98"/>
        <end position="366"/>
    </location>
</feature>
<dbReference type="Pfam" id="PF10659">
    <property type="entry name" value="Trypan_glycop_C"/>
    <property type="match status" value="1"/>
</dbReference>
<proteinExistence type="predicted"/>
<dbReference type="GO" id="GO:0005886">
    <property type="term" value="C:plasma membrane"/>
    <property type="evidence" value="ECO:0007669"/>
    <property type="project" value="UniProtKB-SubCell"/>
</dbReference>
<dbReference type="EMBL" id="KC612720">
    <property type="protein sequence ID" value="AGH60151.1"/>
    <property type="molecule type" value="Genomic_DNA"/>
</dbReference>
<feature type="region of interest" description="Disordered" evidence="9">
    <location>
        <begin position="414"/>
        <end position="443"/>
    </location>
</feature>
<comment type="subcellular location">
    <subcellularLocation>
        <location evidence="2">Cell membrane</location>
        <topology evidence="2">Lipid-anchor</topology>
        <topology evidence="2">GPI-anchor</topology>
    </subcellularLocation>
</comment>
<feature type="domain" description="Trypanosome variant surface glycoprotein C-terminal" evidence="11">
    <location>
        <begin position="398"/>
        <end position="450"/>
    </location>
</feature>
<evidence type="ECO:0000256" key="6">
    <source>
        <dbReference type="ARBA" id="ARBA00023136"/>
    </source>
</evidence>
<evidence type="ECO:0000313" key="13">
    <source>
        <dbReference type="EMBL" id="AGH60151.1"/>
    </source>
</evidence>
<evidence type="ECO:0000256" key="5">
    <source>
        <dbReference type="ARBA" id="ARBA00022729"/>
    </source>
</evidence>
<sequence>MMRRMHPATIGLVAVLTQLLIYKTNAAEGDDSENQAELNALRRLIRAAQAGFEPKTRSISKHASAAFASIQHACLLAGANDAKIAEALAAEISEPNKRPKLLPHTEAGYAAKQRINETHNVALQIKEAAEGIATKKAEDITAANKLLAQVLTGDETGQKDDGDEGNYFKAEADEKVFGAAPTVAKNCGGTGACGNNGGNTGVSLLSDFACLCLVGPNAGHKKLCAGTMTTVDDNGTPHNNPKASFQTAYSAMIKKCHKQQVKVTPQYLIVALTNFQNLIGAQARRANSNHGDATDILGYARAGKAGCTGGDSQACVNYKVQLGSDTATGIPWSNNLQLAIQKATATDPLPKLEAAEADMQQLNTTIWKLYGSGFRVESGRQIESTTQQPVDQEKFEECKMHKPKKECEENNCKWDGKTETDGECEPKPGTETPETAAGTVEGAACTTTKKIQWEIRN</sequence>
<evidence type="ECO:0000256" key="3">
    <source>
        <dbReference type="ARBA" id="ARBA00022475"/>
    </source>
</evidence>
<keyword evidence="7" id="KW-0325">Glycoprotein</keyword>
<evidence type="ECO:0000256" key="2">
    <source>
        <dbReference type="ARBA" id="ARBA00004609"/>
    </source>
</evidence>
<evidence type="ECO:0000256" key="8">
    <source>
        <dbReference type="ARBA" id="ARBA00023288"/>
    </source>
</evidence>
<comment type="function">
    <text evidence="1">VSG forms a coat on the surface of the parasite. The trypanosome evades the immune response of the host by expressing a series of antigenically distinct VSGs from an estimated 1000 VSG genes.</text>
</comment>